<gene>
    <name evidence="2" type="ORF">LKMONMHP_3214</name>
</gene>
<reference evidence="2" key="1">
    <citation type="journal article" date="2021" name="Front. Microbiol.">
        <title>Comprehensive Comparative Genomics and Phenotyping of Methylobacterium Species.</title>
        <authorList>
            <person name="Alessa O."/>
            <person name="Ogura Y."/>
            <person name="Fujitani Y."/>
            <person name="Takami H."/>
            <person name="Hayashi T."/>
            <person name="Sahin N."/>
            <person name="Tani A."/>
        </authorList>
    </citation>
    <scope>NUCLEOTIDE SEQUENCE</scope>
    <source>
        <strain evidence="2">NBRC 15689</strain>
    </source>
</reference>
<accession>A0ABQ4TCW8</accession>
<organism evidence="2 3">
    <name type="scientific">Methylobacterium organophilum</name>
    <dbReference type="NCBI Taxonomy" id="410"/>
    <lineage>
        <taxon>Bacteria</taxon>
        <taxon>Pseudomonadati</taxon>
        <taxon>Pseudomonadota</taxon>
        <taxon>Alphaproteobacteria</taxon>
        <taxon>Hyphomicrobiales</taxon>
        <taxon>Methylobacteriaceae</taxon>
        <taxon>Methylobacterium</taxon>
    </lineage>
</organism>
<proteinExistence type="predicted"/>
<evidence type="ECO:0000313" key="3">
    <source>
        <dbReference type="Proteomes" id="UP001055156"/>
    </source>
</evidence>
<reference evidence="2" key="2">
    <citation type="submission" date="2021-08" db="EMBL/GenBank/DDBJ databases">
        <authorList>
            <person name="Tani A."/>
            <person name="Ola A."/>
            <person name="Ogura Y."/>
            <person name="Katsura K."/>
            <person name="Hayashi T."/>
        </authorList>
    </citation>
    <scope>NUCLEOTIDE SEQUENCE</scope>
    <source>
        <strain evidence="2">NBRC 15689</strain>
    </source>
</reference>
<evidence type="ECO:0000259" key="1">
    <source>
        <dbReference type="Pfam" id="PF13480"/>
    </source>
</evidence>
<protein>
    <recommendedName>
        <fullName evidence="1">BioF2-like acetyltransferase domain-containing protein</fullName>
    </recommendedName>
</protein>
<dbReference type="RefSeq" id="WP_238312281.1">
    <property type="nucleotide sequence ID" value="NZ_BPQV01000009.1"/>
</dbReference>
<dbReference type="EMBL" id="BPQV01000009">
    <property type="protein sequence ID" value="GJE28344.1"/>
    <property type="molecule type" value="Genomic_DNA"/>
</dbReference>
<sequence length="390" mass="42187">MTAILSRFRAGSASRPASARIEIVTAEALAAGDRDWDALSERAADPHPHFSRHVVEAHRAHGLAPRDLGLVTVRHGDRLDAVLPFTRGLDITGFGRAVAKPFLSPFVTSTAPLVAEGPEFAETMLLLTEGLAQASGGRAWRWPLLSTQARVGAALLAAMRAEGWSFAEIESFERPVLERRPDHDAFLDGHPHKNRLKDLRRRRRRLEETGRLTIETAREGGALAEAVEAFLALEAAGWKGEAGTALRSRPRTEAFARSLFAATGGPIGIRADTLALDGRPLAISLALIAGRNAALLKTAYDEGERQAAPGLLLEAEIVRALHETAFADRLDSATLPGSALESLYREREIVAEIIAVPPGGDGLVSLERRVRLARFEHAAKAEAKRLLRRG</sequence>
<name>A0ABQ4TCW8_METOR</name>
<keyword evidence="3" id="KW-1185">Reference proteome</keyword>
<feature type="domain" description="BioF2-like acetyltransferase" evidence="1">
    <location>
        <begin position="194"/>
        <end position="325"/>
    </location>
</feature>
<dbReference type="Pfam" id="PF13480">
    <property type="entry name" value="Acetyltransf_6"/>
    <property type="match status" value="1"/>
</dbReference>
<evidence type="ECO:0000313" key="2">
    <source>
        <dbReference type="EMBL" id="GJE28344.1"/>
    </source>
</evidence>
<dbReference type="SUPFAM" id="SSF55729">
    <property type="entry name" value="Acyl-CoA N-acyltransferases (Nat)"/>
    <property type="match status" value="1"/>
</dbReference>
<dbReference type="InterPro" id="IPR016181">
    <property type="entry name" value="Acyl_CoA_acyltransferase"/>
</dbReference>
<dbReference type="InterPro" id="IPR038740">
    <property type="entry name" value="BioF2-like_GNAT_dom"/>
</dbReference>
<dbReference type="Proteomes" id="UP001055156">
    <property type="component" value="Unassembled WGS sequence"/>
</dbReference>
<comment type="caution">
    <text evidence="2">The sequence shown here is derived from an EMBL/GenBank/DDBJ whole genome shotgun (WGS) entry which is preliminary data.</text>
</comment>